<dbReference type="PATRIC" id="fig|1291379.3.peg.257"/>
<organism evidence="3 4">
    <name type="scientific">Treponema pedis str. T A4</name>
    <dbReference type="NCBI Taxonomy" id="1291379"/>
    <lineage>
        <taxon>Bacteria</taxon>
        <taxon>Pseudomonadati</taxon>
        <taxon>Spirochaetota</taxon>
        <taxon>Spirochaetia</taxon>
        <taxon>Spirochaetales</taxon>
        <taxon>Treponemataceae</taxon>
        <taxon>Treponema</taxon>
    </lineage>
</organism>
<sequence length="163" mass="17902">MSKIGNSVKKGTEKEFYMKHKNKVYIIGMLIFTIGIIALSSSCSQTRKIQGVWQLTGETVNGTSITLPDFITTYYCFTKKNLMYIVIKSGSGLKRSEPIAYTVDGNKLIISTGEGSPLVIKGKTATITDESKNPNTGQTHKTVKTFTKVSSPTLKEIEKAPKL</sequence>
<keyword evidence="4" id="KW-1185">Reference proteome</keyword>
<keyword evidence="1" id="KW-0472">Membrane</keyword>
<evidence type="ECO:0000313" key="4">
    <source>
        <dbReference type="Proteomes" id="UP000015620"/>
    </source>
</evidence>
<reference evidence="3 4" key="1">
    <citation type="journal article" date="2013" name="PLoS ONE">
        <title>Genome-Wide Relatedness of Treponema pedis, from Gingiva and Necrotic Skin Lesions of Pigs, with the Human Oral Pathogen Treponema denticola.</title>
        <authorList>
            <person name="Svartstrom O."/>
            <person name="Mushtaq M."/>
            <person name="Pringle M."/>
            <person name="Segerman B."/>
        </authorList>
    </citation>
    <scope>NUCLEOTIDE SEQUENCE [LARGE SCALE GENOMIC DNA]</scope>
    <source>
        <strain evidence="3">T A4</strain>
    </source>
</reference>
<keyword evidence="1" id="KW-0812">Transmembrane</keyword>
<proteinExistence type="predicted"/>
<keyword evidence="1" id="KW-1133">Transmembrane helix</keyword>
<dbReference type="AlphaFoldDB" id="S6A7V7"/>
<evidence type="ECO:0000256" key="1">
    <source>
        <dbReference type="SAM" id="Phobius"/>
    </source>
</evidence>
<evidence type="ECO:0000259" key="2">
    <source>
        <dbReference type="Pfam" id="PF13648"/>
    </source>
</evidence>
<dbReference type="KEGG" id="tped:TPE_0258"/>
<dbReference type="InterPro" id="IPR024311">
    <property type="entry name" value="Lipocalin-like"/>
</dbReference>
<dbReference type="Pfam" id="PF13648">
    <property type="entry name" value="Lipocalin_4"/>
    <property type="match status" value="1"/>
</dbReference>
<protein>
    <recommendedName>
        <fullName evidence="2">Lipocalin-like domain-containing protein</fullName>
    </recommendedName>
</protein>
<evidence type="ECO:0000313" key="3">
    <source>
        <dbReference type="EMBL" id="AGT42754.1"/>
    </source>
</evidence>
<dbReference type="Proteomes" id="UP000015620">
    <property type="component" value="Chromosome"/>
</dbReference>
<feature type="transmembrane region" description="Helical" evidence="1">
    <location>
        <begin position="24"/>
        <end position="41"/>
    </location>
</feature>
<dbReference type="EMBL" id="CP004120">
    <property type="protein sequence ID" value="AGT42754.1"/>
    <property type="molecule type" value="Genomic_DNA"/>
</dbReference>
<accession>S6A7V7</accession>
<dbReference type="HOGENOM" id="CLU_117673_0_0_12"/>
<feature type="domain" description="Lipocalin-like" evidence="2">
    <location>
        <begin position="49"/>
        <end position="128"/>
    </location>
</feature>
<name>S6A7V7_9SPIR</name>
<gene>
    <name evidence="3" type="ORF">TPE_0258</name>
</gene>